<evidence type="ECO:0000313" key="1">
    <source>
        <dbReference type="EMBL" id="KAF2881460.1"/>
    </source>
</evidence>
<protein>
    <submittedName>
        <fullName evidence="1">Uncharacterized protein</fullName>
    </submittedName>
</protein>
<proteinExistence type="predicted"/>
<dbReference type="EMBL" id="VTPC01090738">
    <property type="protein sequence ID" value="KAF2881460.1"/>
    <property type="molecule type" value="Genomic_DNA"/>
</dbReference>
<dbReference type="OrthoDB" id="2439318at2759"/>
<keyword evidence="2" id="KW-1185">Reference proteome</keyword>
<accession>A0A8K0FWH5</accession>
<sequence length="95" mass="10978">MRRHSELSLRTPEPTSLARAGRFNKVIVYRYIRKNVTENKLASNRIFNADQAGHNVVRKPQKILSQREKRQIGAITLVKRGRNVKALVDSLFLHT</sequence>
<reference evidence="1" key="1">
    <citation type="submission" date="2019-08" db="EMBL/GenBank/DDBJ databases">
        <title>The genome of the North American firefly Photinus pyralis.</title>
        <authorList>
            <consortium name="Photinus pyralis genome working group"/>
            <person name="Fallon T.R."/>
            <person name="Sander Lower S.E."/>
            <person name="Weng J.-K."/>
        </authorList>
    </citation>
    <scope>NUCLEOTIDE SEQUENCE</scope>
    <source>
        <strain evidence="1">TRF0915ILg1</strain>
        <tissue evidence="1">Whole body</tissue>
    </source>
</reference>
<gene>
    <name evidence="1" type="ORF">ILUMI_24712</name>
</gene>
<dbReference type="Proteomes" id="UP000801492">
    <property type="component" value="Unassembled WGS sequence"/>
</dbReference>
<organism evidence="1 2">
    <name type="scientific">Ignelater luminosus</name>
    <name type="common">Cucubano</name>
    <name type="synonym">Pyrophorus luminosus</name>
    <dbReference type="NCBI Taxonomy" id="2038154"/>
    <lineage>
        <taxon>Eukaryota</taxon>
        <taxon>Metazoa</taxon>
        <taxon>Ecdysozoa</taxon>
        <taxon>Arthropoda</taxon>
        <taxon>Hexapoda</taxon>
        <taxon>Insecta</taxon>
        <taxon>Pterygota</taxon>
        <taxon>Neoptera</taxon>
        <taxon>Endopterygota</taxon>
        <taxon>Coleoptera</taxon>
        <taxon>Polyphaga</taxon>
        <taxon>Elateriformia</taxon>
        <taxon>Elateroidea</taxon>
        <taxon>Elateridae</taxon>
        <taxon>Agrypninae</taxon>
        <taxon>Pyrophorini</taxon>
        <taxon>Ignelater</taxon>
    </lineage>
</organism>
<evidence type="ECO:0000313" key="2">
    <source>
        <dbReference type="Proteomes" id="UP000801492"/>
    </source>
</evidence>
<comment type="caution">
    <text evidence="1">The sequence shown here is derived from an EMBL/GenBank/DDBJ whole genome shotgun (WGS) entry which is preliminary data.</text>
</comment>
<dbReference type="AlphaFoldDB" id="A0A8K0FWH5"/>
<name>A0A8K0FWH5_IGNLU</name>